<dbReference type="EMBL" id="HBIX01015427">
    <property type="protein sequence ID" value="CAE0718461.1"/>
    <property type="molecule type" value="Transcribed_RNA"/>
</dbReference>
<sequence length="103" mass="11102">MNVRAMERGDGRCVGNCLDRGRVGIVDDDRGILVQAQATGILQHLQPKCEITITHNTVAMERGASRNGPVMPDARDDIITTAAAVGISTLRNTVYNLLTSLQL</sequence>
<proteinExistence type="predicted"/>
<reference evidence="1" key="1">
    <citation type="submission" date="2021-01" db="EMBL/GenBank/DDBJ databases">
        <authorList>
            <person name="Corre E."/>
            <person name="Pelletier E."/>
            <person name="Niang G."/>
            <person name="Scheremetjew M."/>
            <person name="Finn R."/>
            <person name="Kale V."/>
            <person name="Holt S."/>
            <person name="Cochrane G."/>
            <person name="Meng A."/>
            <person name="Brown T."/>
            <person name="Cohen L."/>
        </authorList>
    </citation>
    <scope>NUCLEOTIDE SEQUENCE</scope>
    <source>
        <strain evidence="1">10249 10 AB</strain>
    </source>
</reference>
<dbReference type="AlphaFoldDB" id="A0A7S4AKS6"/>
<name>A0A7S4AKS6_9STRA</name>
<gene>
    <name evidence="1" type="ORF">PAUS00366_LOCUS11215</name>
</gene>
<protein>
    <submittedName>
        <fullName evidence="1">Uncharacterized protein</fullName>
    </submittedName>
</protein>
<accession>A0A7S4AKS6</accession>
<organism evidence="1">
    <name type="scientific">Pseudo-nitzschia australis</name>
    <dbReference type="NCBI Taxonomy" id="44445"/>
    <lineage>
        <taxon>Eukaryota</taxon>
        <taxon>Sar</taxon>
        <taxon>Stramenopiles</taxon>
        <taxon>Ochrophyta</taxon>
        <taxon>Bacillariophyta</taxon>
        <taxon>Bacillariophyceae</taxon>
        <taxon>Bacillariophycidae</taxon>
        <taxon>Bacillariales</taxon>
        <taxon>Bacillariaceae</taxon>
        <taxon>Pseudo-nitzschia</taxon>
    </lineage>
</organism>
<evidence type="ECO:0000313" key="1">
    <source>
        <dbReference type="EMBL" id="CAE0718461.1"/>
    </source>
</evidence>